<dbReference type="PANTHER" id="PTHR47053">
    <property type="entry name" value="MUREIN DD-ENDOPEPTIDASE MEPH-RELATED"/>
    <property type="match status" value="1"/>
</dbReference>
<evidence type="ECO:0000256" key="1">
    <source>
        <dbReference type="ARBA" id="ARBA00007074"/>
    </source>
</evidence>
<dbReference type="Gene3D" id="2.60.40.1120">
    <property type="entry name" value="Carboxypeptidase-like, regulatory domain"/>
    <property type="match status" value="1"/>
</dbReference>
<keyword evidence="6" id="KW-0732">Signal</keyword>
<name>A0A1G7HFA7_9FLAO</name>
<dbReference type="Proteomes" id="UP000199321">
    <property type="component" value="Unassembled WGS sequence"/>
</dbReference>
<organism evidence="8 9">
    <name type="scientific">Ulvibacter litoralis</name>
    <dbReference type="NCBI Taxonomy" id="227084"/>
    <lineage>
        <taxon>Bacteria</taxon>
        <taxon>Pseudomonadati</taxon>
        <taxon>Bacteroidota</taxon>
        <taxon>Flavobacteriia</taxon>
        <taxon>Flavobacteriales</taxon>
        <taxon>Flavobacteriaceae</taxon>
        <taxon>Ulvibacter</taxon>
    </lineage>
</organism>
<sequence>MSKILLSVFFFSFSLFTFAQTETFVGSVVEEETNYHMANAIVAIEGTALAQTTNNEGKFSFRDKIPVGEHIVTVTKEGYEVKFFIINIENGKKVIVDKVEISLTKDEEKRRKKLLKEQSKEEKKKEKEREEKIKEAQKELEKREKKLAKEKKKLKKSNKDVIISYDDATPAANTSTTPTVDPNIVTPLQVKYAGILGVTPEEITNIPLYEFIDEWMGIPYLMGGATKDGIDCSSFSQRLFTTVNGQYIERTAQKQFDSNYTDKFQGKEFLKEGDLLFFKGVGDYSNDISHVGVYLGNMKFVNATSRRGTSGVSGVKISDLSEPFWTSRFVSAGRRINNN</sequence>
<reference evidence="8 9" key="1">
    <citation type="submission" date="2016-10" db="EMBL/GenBank/DDBJ databases">
        <authorList>
            <person name="de Groot N.N."/>
        </authorList>
    </citation>
    <scope>NUCLEOTIDE SEQUENCE [LARGE SCALE GENOMIC DNA]</scope>
    <source>
        <strain evidence="8 9">DSM 16195</strain>
    </source>
</reference>
<evidence type="ECO:0000256" key="4">
    <source>
        <dbReference type="ARBA" id="ARBA00022807"/>
    </source>
</evidence>
<keyword evidence="4" id="KW-0788">Thiol protease</keyword>
<evidence type="ECO:0000256" key="5">
    <source>
        <dbReference type="SAM" id="MobiDB-lite"/>
    </source>
</evidence>
<evidence type="ECO:0000256" key="6">
    <source>
        <dbReference type="SAM" id="SignalP"/>
    </source>
</evidence>
<dbReference type="InterPro" id="IPR051202">
    <property type="entry name" value="Peptidase_C40"/>
</dbReference>
<evidence type="ECO:0000313" key="9">
    <source>
        <dbReference type="Proteomes" id="UP000199321"/>
    </source>
</evidence>
<dbReference type="GO" id="GO:0006508">
    <property type="term" value="P:proteolysis"/>
    <property type="evidence" value="ECO:0007669"/>
    <property type="project" value="UniProtKB-KW"/>
</dbReference>
<feature type="chain" id="PRO_5011540279" evidence="6">
    <location>
        <begin position="20"/>
        <end position="339"/>
    </location>
</feature>
<evidence type="ECO:0000313" key="8">
    <source>
        <dbReference type="EMBL" id="SDE99016.1"/>
    </source>
</evidence>
<dbReference type="SUPFAM" id="SSF49464">
    <property type="entry name" value="Carboxypeptidase regulatory domain-like"/>
    <property type="match status" value="1"/>
</dbReference>
<keyword evidence="8" id="KW-0449">Lipoprotein</keyword>
<proteinExistence type="inferred from homology"/>
<evidence type="ECO:0000259" key="7">
    <source>
        <dbReference type="PROSITE" id="PS51935"/>
    </source>
</evidence>
<feature type="region of interest" description="Disordered" evidence="5">
    <location>
        <begin position="112"/>
        <end position="131"/>
    </location>
</feature>
<keyword evidence="2" id="KW-0645">Protease</keyword>
<dbReference type="OrthoDB" id="9807055at2"/>
<protein>
    <submittedName>
        <fullName evidence="8">Lipoprotein Spr</fullName>
    </submittedName>
</protein>
<dbReference type="InterPro" id="IPR038765">
    <property type="entry name" value="Papain-like_cys_pep_sf"/>
</dbReference>
<dbReference type="InterPro" id="IPR000064">
    <property type="entry name" value="NLP_P60_dom"/>
</dbReference>
<keyword evidence="3" id="KW-0378">Hydrolase</keyword>
<comment type="similarity">
    <text evidence="1">Belongs to the peptidase C40 family.</text>
</comment>
<accession>A0A1G7HFA7</accession>
<dbReference type="GO" id="GO:0008234">
    <property type="term" value="F:cysteine-type peptidase activity"/>
    <property type="evidence" value="ECO:0007669"/>
    <property type="project" value="UniProtKB-KW"/>
</dbReference>
<feature type="signal peptide" evidence="6">
    <location>
        <begin position="1"/>
        <end position="19"/>
    </location>
</feature>
<dbReference type="STRING" id="227084.SAMN05421855_10455"/>
<dbReference type="Pfam" id="PF00877">
    <property type="entry name" value="NLPC_P60"/>
    <property type="match status" value="1"/>
</dbReference>
<evidence type="ECO:0000256" key="2">
    <source>
        <dbReference type="ARBA" id="ARBA00022670"/>
    </source>
</evidence>
<dbReference type="PROSITE" id="PS51935">
    <property type="entry name" value="NLPC_P60"/>
    <property type="match status" value="1"/>
</dbReference>
<dbReference type="RefSeq" id="WP_093144723.1">
    <property type="nucleotide sequence ID" value="NZ_BMWO01000004.1"/>
</dbReference>
<dbReference type="InterPro" id="IPR008969">
    <property type="entry name" value="CarboxyPept-like_regulatory"/>
</dbReference>
<dbReference type="EMBL" id="FNBA01000004">
    <property type="protein sequence ID" value="SDE99016.1"/>
    <property type="molecule type" value="Genomic_DNA"/>
</dbReference>
<dbReference type="SUPFAM" id="SSF54001">
    <property type="entry name" value="Cysteine proteinases"/>
    <property type="match status" value="1"/>
</dbReference>
<dbReference type="AlphaFoldDB" id="A0A1G7HFA7"/>
<dbReference type="Gene3D" id="3.90.1720.10">
    <property type="entry name" value="endopeptidase domain like (from Nostoc punctiforme)"/>
    <property type="match status" value="1"/>
</dbReference>
<dbReference type="PANTHER" id="PTHR47053:SF1">
    <property type="entry name" value="MUREIN DD-ENDOPEPTIDASE MEPH-RELATED"/>
    <property type="match status" value="1"/>
</dbReference>
<evidence type="ECO:0000256" key="3">
    <source>
        <dbReference type="ARBA" id="ARBA00022801"/>
    </source>
</evidence>
<feature type="domain" description="NlpC/P60" evidence="7">
    <location>
        <begin position="202"/>
        <end position="336"/>
    </location>
</feature>
<gene>
    <name evidence="8" type="ORF">SAMN05421855_10455</name>
</gene>
<keyword evidence="9" id="KW-1185">Reference proteome</keyword>